<dbReference type="Pfam" id="PF13581">
    <property type="entry name" value="HATPase_c_2"/>
    <property type="match status" value="1"/>
</dbReference>
<dbReference type="InterPro" id="IPR003594">
    <property type="entry name" value="HATPase_dom"/>
</dbReference>
<comment type="caution">
    <text evidence="3">The sequence shown here is derived from an EMBL/GenBank/DDBJ whole genome shotgun (WGS) entry which is preliminary data.</text>
</comment>
<proteinExistence type="predicted"/>
<keyword evidence="3" id="KW-0067">ATP-binding</keyword>
<dbReference type="RefSeq" id="WP_380758664.1">
    <property type="nucleotide sequence ID" value="NZ_JBHSRF010000053.1"/>
</dbReference>
<evidence type="ECO:0000256" key="1">
    <source>
        <dbReference type="ARBA" id="ARBA00022527"/>
    </source>
</evidence>
<evidence type="ECO:0000313" key="4">
    <source>
        <dbReference type="Proteomes" id="UP001596137"/>
    </source>
</evidence>
<keyword evidence="1" id="KW-0418">Kinase</keyword>
<dbReference type="GO" id="GO:0005524">
    <property type="term" value="F:ATP binding"/>
    <property type="evidence" value="ECO:0007669"/>
    <property type="project" value="UniProtKB-KW"/>
</dbReference>
<dbReference type="SUPFAM" id="SSF55874">
    <property type="entry name" value="ATPase domain of HSP90 chaperone/DNA topoisomerase II/histidine kinase"/>
    <property type="match status" value="1"/>
</dbReference>
<dbReference type="CDD" id="cd16936">
    <property type="entry name" value="HATPase_RsbW-like"/>
    <property type="match status" value="1"/>
</dbReference>
<dbReference type="PANTHER" id="PTHR35526:SF3">
    <property type="entry name" value="ANTI-SIGMA-F FACTOR RSBW"/>
    <property type="match status" value="1"/>
</dbReference>
<reference evidence="4" key="1">
    <citation type="journal article" date="2019" name="Int. J. Syst. Evol. Microbiol.">
        <title>The Global Catalogue of Microorganisms (GCM) 10K type strain sequencing project: providing services to taxonomists for standard genome sequencing and annotation.</title>
        <authorList>
            <consortium name="The Broad Institute Genomics Platform"/>
            <consortium name="The Broad Institute Genome Sequencing Center for Infectious Disease"/>
            <person name="Wu L."/>
            <person name="Ma J."/>
        </authorList>
    </citation>
    <scope>NUCLEOTIDE SEQUENCE [LARGE SCALE GENOMIC DNA]</scope>
    <source>
        <strain evidence="4">JCM 30346</strain>
    </source>
</reference>
<accession>A0ABW1NPU4</accession>
<evidence type="ECO:0000259" key="2">
    <source>
        <dbReference type="Pfam" id="PF13581"/>
    </source>
</evidence>
<gene>
    <name evidence="3" type="ORF">ACFP1K_27815</name>
</gene>
<keyword evidence="1" id="KW-0808">Transferase</keyword>
<dbReference type="InterPro" id="IPR036890">
    <property type="entry name" value="HATPase_C_sf"/>
</dbReference>
<dbReference type="InterPro" id="IPR050267">
    <property type="entry name" value="Anti-sigma-factor_SerPK"/>
</dbReference>
<name>A0ABW1NPU4_9ACTN</name>
<protein>
    <submittedName>
        <fullName evidence="3">ATP-binding protein</fullName>
    </submittedName>
</protein>
<dbReference type="PANTHER" id="PTHR35526">
    <property type="entry name" value="ANTI-SIGMA-F FACTOR RSBW-RELATED"/>
    <property type="match status" value="1"/>
</dbReference>
<dbReference type="EMBL" id="JBHSRF010000053">
    <property type="protein sequence ID" value="MFC6084998.1"/>
    <property type="molecule type" value="Genomic_DNA"/>
</dbReference>
<keyword evidence="4" id="KW-1185">Reference proteome</keyword>
<organism evidence="3 4">
    <name type="scientific">Sphaerisporangium aureirubrum</name>
    <dbReference type="NCBI Taxonomy" id="1544736"/>
    <lineage>
        <taxon>Bacteria</taxon>
        <taxon>Bacillati</taxon>
        <taxon>Actinomycetota</taxon>
        <taxon>Actinomycetes</taxon>
        <taxon>Streptosporangiales</taxon>
        <taxon>Streptosporangiaceae</taxon>
        <taxon>Sphaerisporangium</taxon>
    </lineage>
</organism>
<keyword evidence="3" id="KW-0547">Nucleotide-binding</keyword>
<feature type="domain" description="Histidine kinase/HSP90-like ATPase" evidence="2">
    <location>
        <begin position="2"/>
        <end position="125"/>
    </location>
</feature>
<keyword evidence="1" id="KW-0723">Serine/threonine-protein kinase</keyword>
<dbReference type="Proteomes" id="UP001596137">
    <property type="component" value="Unassembled WGS sequence"/>
</dbReference>
<sequence>MPVLPTAAGAARRHVRQTLTEWHLTAHSDDAQLIVSELVTNATRAAAIPHPRPTPDEPHPRLDVIHLGLFRSNTGLVIEVWDGNPGNPILTPTRTDDENGRGLHIVKALTTQWGIRRPPSGGKVVWCELPTPPP</sequence>
<dbReference type="Gene3D" id="3.30.565.10">
    <property type="entry name" value="Histidine kinase-like ATPase, C-terminal domain"/>
    <property type="match status" value="1"/>
</dbReference>
<evidence type="ECO:0000313" key="3">
    <source>
        <dbReference type="EMBL" id="MFC6084998.1"/>
    </source>
</evidence>